<accession>X1JRQ9</accession>
<gene>
    <name evidence="1" type="ORF">S06H3_07228</name>
</gene>
<organism evidence="1">
    <name type="scientific">marine sediment metagenome</name>
    <dbReference type="NCBI Taxonomy" id="412755"/>
    <lineage>
        <taxon>unclassified sequences</taxon>
        <taxon>metagenomes</taxon>
        <taxon>ecological metagenomes</taxon>
    </lineage>
</organism>
<protein>
    <submittedName>
        <fullName evidence="1">Uncharacterized protein</fullName>
    </submittedName>
</protein>
<comment type="caution">
    <text evidence="1">The sequence shown here is derived from an EMBL/GenBank/DDBJ whole genome shotgun (WGS) entry which is preliminary data.</text>
</comment>
<proteinExistence type="predicted"/>
<feature type="non-terminal residue" evidence="1">
    <location>
        <position position="1"/>
    </location>
</feature>
<evidence type="ECO:0000313" key="1">
    <source>
        <dbReference type="EMBL" id="GAH97436.1"/>
    </source>
</evidence>
<sequence length="39" mass="4496">VAKLMEKCLNSLFRETDLSLDIWVVDNNSDILVSLFLKL</sequence>
<dbReference type="EMBL" id="BARV01002906">
    <property type="protein sequence ID" value="GAH97436.1"/>
    <property type="molecule type" value="Genomic_DNA"/>
</dbReference>
<reference evidence="1" key="1">
    <citation type="journal article" date="2014" name="Front. Microbiol.">
        <title>High frequency of phylogenetically diverse reductive dehalogenase-homologous genes in deep subseafloor sedimentary metagenomes.</title>
        <authorList>
            <person name="Kawai M."/>
            <person name="Futagami T."/>
            <person name="Toyoda A."/>
            <person name="Takaki Y."/>
            <person name="Nishi S."/>
            <person name="Hori S."/>
            <person name="Arai W."/>
            <person name="Tsubouchi T."/>
            <person name="Morono Y."/>
            <person name="Uchiyama I."/>
            <person name="Ito T."/>
            <person name="Fujiyama A."/>
            <person name="Inagaki F."/>
            <person name="Takami H."/>
        </authorList>
    </citation>
    <scope>NUCLEOTIDE SEQUENCE</scope>
    <source>
        <strain evidence="1">Expedition CK06-06</strain>
    </source>
</reference>
<name>X1JRQ9_9ZZZZ</name>
<dbReference type="AlphaFoldDB" id="X1JRQ9"/>